<organism evidence="1 2">
    <name type="scientific">Symbiodinium necroappetens</name>
    <dbReference type="NCBI Taxonomy" id="1628268"/>
    <lineage>
        <taxon>Eukaryota</taxon>
        <taxon>Sar</taxon>
        <taxon>Alveolata</taxon>
        <taxon>Dinophyceae</taxon>
        <taxon>Suessiales</taxon>
        <taxon>Symbiodiniaceae</taxon>
        <taxon>Symbiodinium</taxon>
    </lineage>
</organism>
<feature type="non-terminal residue" evidence="1">
    <location>
        <position position="77"/>
    </location>
</feature>
<comment type="caution">
    <text evidence="1">The sequence shown here is derived from an EMBL/GenBank/DDBJ whole genome shotgun (WGS) entry which is preliminary data.</text>
</comment>
<reference evidence="1" key="1">
    <citation type="submission" date="2021-02" db="EMBL/GenBank/DDBJ databases">
        <authorList>
            <person name="Dougan E. K."/>
            <person name="Rhodes N."/>
            <person name="Thang M."/>
            <person name="Chan C."/>
        </authorList>
    </citation>
    <scope>NUCLEOTIDE SEQUENCE</scope>
</reference>
<protein>
    <submittedName>
        <fullName evidence="1">Uncharacterized protein</fullName>
    </submittedName>
</protein>
<dbReference type="Proteomes" id="UP000601435">
    <property type="component" value="Unassembled WGS sequence"/>
</dbReference>
<dbReference type="OrthoDB" id="418623at2759"/>
<accession>A0A812ZQT1</accession>
<evidence type="ECO:0000313" key="2">
    <source>
        <dbReference type="Proteomes" id="UP000601435"/>
    </source>
</evidence>
<evidence type="ECO:0000313" key="1">
    <source>
        <dbReference type="EMBL" id="CAE7835397.1"/>
    </source>
</evidence>
<proteinExistence type="predicted"/>
<name>A0A812ZQT1_9DINO</name>
<dbReference type="EMBL" id="CAJNJA010049043">
    <property type="protein sequence ID" value="CAE7835397.1"/>
    <property type="molecule type" value="Genomic_DNA"/>
</dbReference>
<dbReference type="AlphaFoldDB" id="A0A812ZQT1"/>
<gene>
    <name evidence="1" type="ORF">SNEC2469_LOCUS25095</name>
</gene>
<keyword evidence="2" id="KW-1185">Reference proteome</keyword>
<sequence>MAVGDTMSSTTVIISGRNVFHDGSLFARIKVLNAETCVIITDYEDVRGYLSTDGKAIDWEDGDCWRRVAAPQSGQYE</sequence>